<dbReference type="GO" id="GO:0003677">
    <property type="term" value="F:DNA binding"/>
    <property type="evidence" value="ECO:0007669"/>
    <property type="project" value="UniProtKB-KW"/>
</dbReference>
<evidence type="ECO:0000313" key="4">
    <source>
        <dbReference type="EMBL" id="BCT91962.1"/>
    </source>
</evidence>
<sequence length="193" mass="21537">MRLAGRVVEWQDARGFGFIEPNGGGDRAFVHIRAFPRGRRPAEGTRVTYTVQRDDRQRLNAIDVRVANAAPSKARSEATPSRLPRKWIGLAALAFFALAVWQQKMPPTVLMVYGGMSLVAVLVYAADKSRAQRDAWRTPESTLHFLALTGGWPGALVAQDLFRHKRSKASFQAVFWITVVANVAALAWWNAHR</sequence>
<keyword evidence="2" id="KW-0812">Transmembrane</keyword>
<evidence type="ECO:0000256" key="2">
    <source>
        <dbReference type="SAM" id="Phobius"/>
    </source>
</evidence>
<feature type="transmembrane region" description="Helical" evidence="2">
    <location>
        <begin position="108"/>
        <end position="126"/>
    </location>
</feature>
<dbReference type="InterPro" id="IPR011129">
    <property type="entry name" value="CSD"/>
</dbReference>
<protein>
    <submittedName>
        <fullName evidence="4">DNA-binding protein</fullName>
    </submittedName>
</protein>
<reference evidence="4 5" key="1">
    <citation type="submission" date="2021-03" db="EMBL/GenBank/DDBJ databases">
        <title>Complete Genome Sequences of Two Lysobacter Strains Isolated from Sea Water (Lysobacter caseinilyticus) and Soil (Lysobacter helvus) in South Korea.</title>
        <authorList>
            <person name="Watanabe Y."/>
            <person name="Arakawa K."/>
        </authorList>
    </citation>
    <scope>NUCLEOTIDE SEQUENCE [LARGE SCALE GENOMIC DNA]</scope>
    <source>
        <strain evidence="4 5">KVB24</strain>
    </source>
</reference>
<accession>A0ABM7Q3X6</accession>
<dbReference type="Pfam" id="PF00313">
    <property type="entry name" value="CSD"/>
    <property type="match status" value="1"/>
</dbReference>
<keyword evidence="2" id="KW-1133">Transmembrane helix</keyword>
<dbReference type="PANTHER" id="PTHR12962:SF1">
    <property type="entry name" value="COLD SHOCK DOMAIN-CONTAINING PROTEIN CG9705"/>
    <property type="match status" value="1"/>
</dbReference>
<feature type="transmembrane region" description="Helical" evidence="2">
    <location>
        <begin position="83"/>
        <end position="102"/>
    </location>
</feature>
<dbReference type="PANTHER" id="PTHR12962">
    <property type="entry name" value="CALCIUM-REGULATED HEAT STABLE PROTEIN CRHSP-24-RELATED"/>
    <property type="match status" value="1"/>
</dbReference>
<keyword evidence="2" id="KW-0472">Membrane</keyword>
<keyword evidence="1" id="KW-0597">Phosphoprotein</keyword>
<keyword evidence="5" id="KW-1185">Reference proteome</keyword>
<dbReference type="SMART" id="SM00357">
    <property type="entry name" value="CSP"/>
    <property type="match status" value="1"/>
</dbReference>
<dbReference type="EMBL" id="AP024545">
    <property type="protein sequence ID" value="BCT91962.1"/>
    <property type="molecule type" value="Genomic_DNA"/>
</dbReference>
<dbReference type="CDD" id="cd04458">
    <property type="entry name" value="CSP_CDS"/>
    <property type="match status" value="1"/>
</dbReference>
<name>A0ABM7Q3X6_9GAMM</name>
<gene>
    <name evidence="4" type="ORF">LYSCAS_09860</name>
</gene>
<organism evidence="4 5">
    <name type="scientific">Noviluteimonas caseinilytica</name>
    <dbReference type="NCBI Taxonomy" id="2675101"/>
    <lineage>
        <taxon>Bacteria</taxon>
        <taxon>Pseudomonadati</taxon>
        <taxon>Pseudomonadota</taxon>
        <taxon>Gammaproteobacteria</taxon>
        <taxon>Lysobacterales</taxon>
        <taxon>Lysobacteraceae</taxon>
        <taxon>Noviluteimonas</taxon>
    </lineage>
</organism>
<proteinExistence type="predicted"/>
<keyword evidence="4" id="KW-0238">DNA-binding</keyword>
<feature type="domain" description="CSD" evidence="3">
    <location>
        <begin position="2"/>
        <end position="66"/>
    </location>
</feature>
<dbReference type="InterPro" id="IPR010718">
    <property type="entry name" value="DUF1294"/>
</dbReference>
<feature type="transmembrane region" description="Helical" evidence="2">
    <location>
        <begin position="173"/>
        <end position="191"/>
    </location>
</feature>
<dbReference type="Pfam" id="PF06961">
    <property type="entry name" value="DUF1294"/>
    <property type="match status" value="1"/>
</dbReference>
<evidence type="ECO:0000256" key="1">
    <source>
        <dbReference type="ARBA" id="ARBA00022553"/>
    </source>
</evidence>
<dbReference type="Proteomes" id="UP000681317">
    <property type="component" value="Chromosome"/>
</dbReference>
<dbReference type="Gene3D" id="2.40.50.140">
    <property type="entry name" value="Nucleic acid-binding proteins"/>
    <property type="match status" value="1"/>
</dbReference>
<dbReference type="InterPro" id="IPR052069">
    <property type="entry name" value="Ca-reg_mRNA-binding_domain"/>
</dbReference>
<dbReference type="RefSeq" id="WP_213436304.1">
    <property type="nucleotide sequence ID" value="NZ_AP024545.1"/>
</dbReference>
<dbReference type="InterPro" id="IPR012340">
    <property type="entry name" value="NA-bd_OB-fold"/>
</dbReference>
<dbReference type="PROSITE" id="PS51857">
    <property type="entry name" value="CSD_2"/>
    <property type="match status" value="1"/>
</dbReference>
<dbReference type="SUPFAM" id="SSF50249">
    <property type="entry name" value="Nucleic acid-binding proteins"/>
    <property type="match status" value="1"/>
</dbReference>
<evidence type="ECO:0000259" key="3">
    <source>
        <dbReference type="PROSITE" id="PS51857"/>
    </source>
</evidence>
<dbReference type="InterPro" id="IPR002059">
    <property type="entry name" value="CSP_DNA-bd"/>
</dbReference>
<evidence type="ECO:0000313" key="5">
    <source>
        <dbReference type="Proteomes" id="UP000681317"/>
    </source>
</evidence>